<dbReference type="EMBL" id="LAZR01008138">
    <property type="protein sequence ID" value="KKM80713.1"/>
    <property type="molecule type" value="Genomic_DNA"/>
</dbReference>
<comment type="caution">
    <text evidence="1">The sequence shown here is derived from an EMBL/GenBank/DDBJ whole genome shotgun (WGS) entry which is preliminary data.</text>
</comment>
<reference evidence="1" key="1">
    <citation type="journal article" date="2015" name="Nature">
        <title>Complex archaea that bridge the gap between prokaryotes and eukaryotes.</title>
        <authorList>
            <person name="Spang A."/>
            <person name="Saw J.H."/>
            <person name="Jorgensen S.L."/>
            <person name="Zaremba-Niedzwiedzka K."/>
            <person name="Martijn J."/>
            <person name="Lind A.E."/>
            <person name="van Eijk R."/>
            <person name="Schleper C."/>
            <person name="Guy L."/>
            <person name="Ettema T.J."/>
        </authorList>
    </citation>
    <scope>NUCLEOTIDE SEQUENCE</scope>
</reference>
<dbReference type="AlphaFoldDB" id="A0A0F9KFJ0"/>
<sequence>MATYNIVDDIECPYCNSKVKGTEDLLNLYDLQDGHTSMTECIGCGYFFFVSVEIEVFYHYSIEKIDPQPTEEENEDFTGQEFFKFYKKD</sequence>
<proteinExistence type="predicted"/>
<accession>A0A0F9KFJ0</accession>
<gene>
    <name evidence="1" type="ORF">LCGC14_1337040</name>
</gene>
<protein>
    <submittedName>
        <fullName evidence="1">Uncharacterized protein</fullName>
    </submittedName>
</protein>
<organism evidence="1">
    <name type="scientific">marine sediment metagenome</name>
    <dbReference type="NCBI Taxonomy" id="412755"/>
    <lineage>
        <taxon>unclassified sequences</taxon>
        <taxon>metagenomes</taxon>
        <taxon>ecological metagenomes</taxon>
    </lineage>
</organism>
<evidence type="ECO:0000313" key="1">
    <source>
        <dbReference type="EMBL" id="KKM80713.1"/>
    </source>
</evidence>
<name>A0A0F9KFJ0_9ZZZZ</name>